<reference evidence="1" key="1">
    <citation type="journal article" date="2021" name="Proc. Natl. Acad. Sci. U.S.A.">
        <title>A Catalog of Tens of Thousands of Viruses from Human Metagenomes Reveals Hidden Associations with Chronic Diseases.</title>
        <authorList>
            <person name="Tisza M.J."/>
            <person name="Buck C.B."/>
        </authorList>
    </citation>
    <scope>NUCLEOTIDE SEQUENCE</scope>
    <source>
        <strain evidence="1">CtDJ83</strain>
    </source>
</reference>
<accession>A0A8S5RJK2</accession>
<protein>
    <submittedName>
        <fullName evidence="1">Uncharacterized protein</fullName>
    </submittedName>
</protein>
<name>A0A8S5RJK2_9VIRU</name>
<sequence length="91" mass="10356">MTRTDIAISLKPLNWMEDELDNGDPVLSADYDGYTAYIEGENDGAVTLTIICMDEPIPDDKYTNLTMQEAKDIARLHQVDSFCEYFNLDDK</sequence>
<proteinExistence type="predicted"/>
<dbReference type="EMBL" id="BK059107">
    <property type="protein sequence ID" value="DAE31355.1"/>
    <property type="molecule type" value="Genomic_DNA"/>
</dbReference>
<evidence type="ECO:0000313" key="1">
    <source>
        <dbReference type="EMBL" id="DAE31355.1"/>
    </source>
</evidence>
<organism evidence="1">
    <name type="scientific">virus sp. ctDJ83</name>
    <dbReference type="NCBI Taxonomy" id="2827625"/>
    <lineage>
        <taxon>Viruses</taxon>
    </lineage>
</organism>